<dbReference type="STRING" id="644358.A0A0C4EAV2"/>
<keyword evidence="6" id="KW-0503">Monooxygenase</keyword>
<dbReference type="PRINTS" id="PR00463">
    <property type="entry name" value="EP450I"/>
</dbReference>
<reference evidence="9" key="5">
    <citation type="submission" date="2015-06" db="UniProtKB">
        <authorList>
            <consortium name="EnsemblFungi"/>
        </authorList>
    </citation>
    <scope>IDENTIFICATION</scope>
    <source>
        <strain evidence="9">ATCC 64411</strain>
    </source>
</reference>
<evidence type="ECO:0000256" key="3">
    <source>
        <dbReference type="ARBA" id="ARBA00023002"/>
    </source>
</evidence>
<keyword evidence="3 6" id="KW-0560">Oxidoreductase</keyword>
<feature type="region of interest" description="Disordered" evidence="7">
    <location>
        <begin position="164"/>
        <end position="183"/>
    </location>
</feature>
<evidence type="ECO:0000256" key="1">
    <source>
        <dbReference type="ARBA" id="ARBA00010617"/>
    </source>
</evidence>
<gene>
    <name evidence="8" type="ORF">MAPG_09784</name>
</gene>
<dbReference type="InterPro" id="IPR017972">
    <property type="entry name" value="Cyt_P450_CS"/>
</dbReference>
<dbReference type="EMBL" id="ADBL01002502">
    <property type="status" value="NOT_ANNOTATED_CDS"/>
    <property type="molecule type" value="Genomic_DNA"/>
</dbReference>
<dbReference type="GO" id="GO:0004497">
    <property type="term" value="F:monooxygenase activity"/>
    <property type="evidence" value="ECO:0007669"/>
    <property type="project" value="UniProtKB-KW"/>
</dbReference>
<keyword evidence="5 6" id="KW-0349">Heme</keyword>
<dbReference type="InterPro" id="IPR036396">
    <property type="entry name" value="Cyt_P450_sf"/>
</dbReference>
<dbReference type="VEuPathDB" id="FungiDB:MAPG_09784"/>
<reference evidence="10" key="1">
    <citation type="submission" date="2010-05" db="EMBL/GenBank/DDBJ databases">
        <title>The genome sequence of Magnaporthe poae strain ATCC 64411.</title>
        <authorList>
            <person name="Ma L.-J."/>
            <person name="Dead R."/>
            <person name="Young S."/>
            <person name="Zeng Q."/>
            <person name="Koehrsen M."/>
            <person name="Alvarado L."/>
            <person name="Berlin A."/>
            <person name="Chapman S.B."/>
            <person name="Chen Z."/>
            <person name="Freedman E."/>
            <person name="Gellesch M."/>
            <person name="Goldberg J."/>
            <person name="Griggs A."/>
            <person name="Gujja S."/>
            <person name="Heilman E.R."/>
            <person name="Heiman D."/>
            <person name="Hepburn T."/>
            <person name="Howarth C."/>
            <person name="Jen D."/>
            <person name="Larson L."/>
            <person name="Mehta T."/>
            <person name="Neiman D."/>
            <person name="Pearson M."/>
            <person name="Roberts A."/>
            <person name="Saif S."/>
            <person name="Shea T."/>
            <person name="Shenoy N."/>
            <person name="Sisk P."/>
            <person name="Stolte C."/>
            <person name="Sykes S."/>
            <person name="Walk T."/>
            <person name="White J."/>
            <person name="Yandava C."/>
            <person name="Haas B."/>
            <person name="Nusbaum C."/>
            <person name="Birren B."/>
        </authorList>
    </citation>
    <scope>NUCLEOTIDE SEQUENCE [LARGE SCALE GENOMIC DNA]</scope>
    <source>
        <strain evidence="10">ATCC 64411 / 73-15</strain>
    </source>
</reference>
<reference evidence="8" key="2">
    <citation type="submission" date="2010-05" db="EMBL/GenBank/DDBJ databases">
        <title>The Genome Sequence of Magnaporthe poae strain ATCC 64411.</title>
        <authorList>
            <consortium name="The Broad Institute Genome Sequencing Platform"/>
            <consortium name="Broad Institute Genome Sequencing Center for Infectious Disease"/>
            <person name="Ma L.-J."/>
            <person name="Dead R."/>
            <person name="Young S."/>
            <person name="Zeng Q."/>
            <person name="Koehrsen M."/>
            <person name="Alvarado L."/>
            <person name="Berlin A."/>
            <person name="Chapman S.B."/>
            <person name="Chen Z."/>
            <person name="Freedman E."/>
            <person name="Gellesch M."/>
            <person name="Goldberg J."/>
            <person name="Griggs A."/>
            <person name="Gujja S."/>
            <person name="Heilman E.R."/>
            <person name="Heiman D."/>
            <person name="Hepburn T."/>
            <person name="Howarth C."/>
            <person name="Jen D."/>
            <person name="Larson L."/>
            <person name="Mehta T."/>
            <person name="Neiman D."/>
            <person name="Pearson M."/>
            <person name="Roberts A."/>
            <person name="Saif S."/>
            <person name="Shea T."/>
            <person name="Shenoy N."/>
            <person name="Sisk P."/>
            <person name="Stolte C."/>
            <person name="Sykes S."/>
            <person name="Walk T."/>
            <person name="White J."/>
            <person name="Yandava C."/>
            <person name="Haas B."/>
            <person name="Nusbaum C."/>
            <person name="Birren B."/>
        </authorList>
    </citation>
    <scope>NUCLEOTIDE SEQUENCE</scope>
    <source>
        <strain evidence="8">ATCC 64411</strain>
    </source>
</reference>
<protein>
    <submittedName>
        <fullName evidence="8">Cytochrome P450 2C31</fullName>
    </submittedName>
</protein>
<dbReference type="EMBL" id="GL876976">
    <property type="protein sequence ID" value="KLU91263.1"/>
    <property type="molecule type" value="Genomic_DNA"/>
</dbReference>
<dbReference type="PRINTS" id="PR00385">
    <property type="entry name" value="P450"/>
</dbReference>
<dbReference type="GO" id="GO:0020037">
    <property type="term" value="F:heme binding"/>
    <property type="evidence" value="ECO:0007669"/>
    <property type="project" value="InterPro"/>
</dbReference>
<proteinExistence type="inferred from homology"/>
<accession>A0A0C4EAV2</accession>
<evidence type="ECO:0000256" key="7">
    <source>
        <dbReference type="SAM" id="MobiDB-lite"/>
    </source>
</evidence>
<dbReference type="PROSITE" id="PS00086">
    <property type="entry name" value="CYTOCHROME_P450"/>
    <property type="match status" value="1"/>
</dbReference>
<dbReference type="InterPro" id="IPR050364">
    <property type="entry name" value="Cytochrome_P450_fung"/>
</dbReference>
<feature type="binding site" description="axial binding residue" evidence="5">
    <location>
        <position position="294"/>
    </location>
    <ligand>
        <name>heme</name>
        <dbReference type="ChEBI" id="CHEBI:30413"/>
    </ligand>
    <ligandPart>
        <name>Fe</name>
        <dbReference type="ChEBI" id="CHEBI:18248"/>
    </ligandPart>
</feature>
<comment type="similarity">
    <text evidence="1 6">Belongs to the cytochrome P450 family.</text>
</comment>
<dbReference type="GO" id="GO:0016705">
    <property type="term" value="F:oxidoreductase activity, acting on paired donors, with incorporation or reduction of molecular oxygen"/>
    <property type="evidence" value="ECO:0007669"/>
    <property type="project" value="InterPro"/>
</dbReference>
<evidence type="ECO:0000256" key="2">
    <source>
        <dbReference type="ARBA" id="ARBA00022723"/>
    </source>
</evidence>
<evidence type="ECO:0000256" key="5">
    <source>
        <dbReference type="PIRSR" id="PIRSR602401-1"/>
    </source>
</evidence>
<dbReference type="SUPFAM" id="SSF48264">
    <property type="entry name" value="Cytochrome P450"/>
    <property type="match status" value="1"/>
</dbReference>
<dbReference type="InterPro" id="IPR001128">
    <property type="entry name" value="Cyt_P450"/>
</dbReference>
<evidence type="ECO:0000313" key="9">
    <source>
        <dbReference type="EnsemblFungi" id="MAPG_09784T0"/>
    </source>
</evidence>
<sequence>MVLLRGNGVGDEDRYVGLSDKAADAIGNAGPPAGSIVDRFPMTRFLPSWLPFMERVRYAQKWKPAIENVTNEPFEAALSDAKNKTMKKCFVRERLEIYHENAENGLPNSFAMDDIKGAAATVLIAGSETTATTVRLFIMYMMQNPRVQKRAQEEMDRVLRQGPGATATATQEEEQQPPRLPTWDDLPQLHYLKLVLQEVFRSSPLSPLGIPHASLEDDEYRGMFIPRGTVVYQNVWAMTHDRTVYSDPDAFLPERYLPKGSGGGFGNSSSSDDTVLGRGEPFPTGNFGFGRRVCVGKHLAENSLLIVFATILATLDVGPPKGPDGQPRDVDVKLSFRGQVYPYPFECSLTPRSEVAVQLLDDAAAAQ</sequence>
<dbReference type="GO" id="GO:0005506">
    <property type="term" value="F:iron ion binding"/>
    <property type="evidence" value="ECO:0007669"/>
    <property type="project" value="InterPro"/>
</dbReference>
<name>A0A0C4EAV2_MAGP6</name>
<dbReference type="OMA" id="DKKHWKH"/>
<reference evidence="9" key="4">
    <citation type="journal article" date="2015" name="G3 (Bethesda)">
        <title>Genome sequences of three phytopathogenic species of the Magnaporthaceae family of fungi.</title>
        <authorList>
            <person name="Okagaki L.H."/>
            <person name="Nunes C.C."/>
            <person name="Sailsbery J."/>
            <person name="Clay B."/>
            <person name="Brown D."/>
            <person name="John T."/>
            <person name="Oh Y."/>
            <person name="Young N."/>
            <person name="Fitzgerald M."/>
            <person name="Haas B.J."/>
            <person name="Zeng Q."/>
            <person name="Young S."/>
            <person name="Adiconis X."/>
            <person name="Fan L."/>
            <person name="Levin J.Z."/>
            <person name="Mitchell T.K."/>
            <person name="Okubara P.A."/>
            <person name="Farman M.L."/>
            <person name="Kohn L.M."/>
            <person name="Birren B."/>
            <person name="Ma L.-J."/>
            <person name="Dean R.A."/>
        </authorList>
    </citation>
    <scope>NUCLEOTIDE SEQUENCE</scope>
    <source>
        <strain evidence="9">ATCC 64411 / 73-15</strain>
    </source>
</reference>
<dbReference type="PANTHER" id="PTHR46300">
    <property type="entry name" value="P450, PUTATIVE (EUROFUNG)-RELATED-RELATED"/>
    <property type="match status" value="1"/>
</dbReference>
<dbReference type="EnsemblFungi" id="MAPG_09784T0">
    <property type="protein sequence ID" value="MAPG_09784T0"/>
    <property type="gene ID" value="MAPG_09784"/>
</dbReference>
<comment type="cofactor">
    <cofactor evidence="5">
        <name>heme</name>
        <dbReference type="ChEBI" id="CHEBI:30413"/>
    </cofactor>
</comment>
<organism evidence="9 10">
    <name type="scientific">Magnaporthiopsis poae (strain ATCC 64411 / 73-15)</name>
    <name type="common">Kentucky bluegrass fungus</name>
    <name type="synonym">Magnaporthe poae</name>
    <dbReference type="NCBI Taxonomy" id="644358"/>
    <lineage>
        <taxon>Eukaryota</taxon>
        <taxon>Fungi</taxon>
        <taxon>Dikarya</taxon>
        <taxon>Ascomycota</taxon>
        <taxon>Pezizomycotina</taxon>
        <taxon>Sordariomycetes</taxon>
        <taxon>Sordariomycetidae</taxon>
        <taxon>Magnaporthales</taxon>
        <taxon>Magnaporthaceae</taxon>
        <taxon>Magnaporthiopsis</taxon>
    </lineage>
</organism>
<evidence type="ECO:0000256" key="4">
    <source>
        <dbReference type="ARBA" id="ARBA00023004"/>
    </source>
</evidence>
<dbReference type="PANTHER" id="PTHR46300:SF5">
    <property type="entry name" value="CYTOCHROME P450"/>
    <property type="match status" value="1"/>
</dbReference>
<reference evidence="8" key="3">
    <citation type="submission" date="2011-03" db="EMBL/GenBank/DDBJ databases">
        <title>Annotation of Magnaporthe poae ATCC 64411.</title>
        <authorList>
            <person name="Ma L.-J."/>
            <person name="Dead R."/>
            <person name="Young S.K."/>
            <person name="Zeng Q."/>
            <person name="Gargeya S."/>
            <person name="Fitzgerald M."/>
            <person name="Haas B."/>
            <person name="Abouelleil A."/>
            <person name="Alvarado L."/>
            <person name="Arachchi H.M."/>
            <person name="Berlin A."/>
            <person name="Brown A."/>
            <person name="Chapman S.B."/>
            <person name="Chen Z."/>
            <person name="Dunbar C."/>
            <person name="Freedman E."/>
            <person name="Gearin G."/>
            <person name="Gellesch M."/>
            <person name="Goldberg J."/>
            <person name="Griggs A."/>
            <person name="Gujja S."/>
            <person name="Heiman D."/>
            <person name="Howarth C."/>
            <person name="Larson L."/>
            <person name="Lui A."/>
            <person name="MacDonald P.J.P."/>
            <person name="Mehta T."/>
            <person name="Montmayeur A."/>
            <person name="Murphy C."/>
            <person name="Neiman D."/>
            <person name="Pearson M."/>
            <person name="Priest M."/>
            <person name="Roberts A."/>
            <person name="Saif S."/>
            <person name="Shea T."/>
            <person name="Shenoy N."/>
            <person name="Sisk P."/>
            <person name="Stolte C."/>
            <person name="Sykes S."/>
            <person name="Yandava C."/>
            <person name="Wortman J."/>
            <person name="Nusbaum C."/>
            <person name="Birren B."/>
        </authorList>
    </citation>
    <scope>NUCLEOTIDE SEQUENCE</scope>
    <source>
        <strain evidence="8">ATCC 64411</strain>
    </source>
</reference>
<dbReference type="Gene3D" id="1.10.630.10">
    <property type="entry name" value="Cytochrome P450"/>
    <property type="match status" value="1"/>
</dbReference>
<dbReference type="AlphaFoldDB" id="A0A0C4EAV2"/>
<dbReference type="eggNOG" id="KOG0156">
    <property type="taxonomic scope" value="Eukaryota"/>
</dbReference>
<keyword evidence="4 5" id="KW-0408">Iron</keyword>
<evidence type="ECO:0000313" key="8">
    <source>
        <dbReference type="EMBL" id="KLU91263.1"/>
    </source>
</evidence>
<evidence type="ECO:0000313" key="10">
    <source>
        <dbReference type="Proteomes" id="UP000011715"/>
    </source>
</evidence>
<dbReference type="Pfam" id="PF00067">
    <property type="entry name" value="p450"/>
    <property type="match status" value="1"/>
</dbReference>
<keyword evidence="2 5" id="KW-0479">Metal-binding</keyword>
<keyword evidence="10" id="KW-1185">Reference proteome</keyword>
<dbReference type="Proteomes" id="UP000011715">
    <property type="component" value="Unassembled WGS sequence"/>
</dbReference>
<dbReference type="EMBL" id="ADBL01002503">
    <property type="status" value="NOT_ANNOTATED_CDS"/>
    <property type="molecule type" value="Genomic_DNA"/>
</dbReference>
<dbReference type="OrthoDB" id="1103324at2759"/>
<dbReference type="InterPro" id="IPR002401">
    <property type="entry name" value="Cyt_P450_E_grp-I"/>
</dbReference>
<evidence type="ECO:0000256" key="6">
    <source>
        <dbReference type="RuleBase" id="RU000461"/>
    </source>
</evidence>